<reference evidence="3" key="1">
    <citation type="submission" date="2016-01" db="EMBL/GenBank/DDBJ databases">
        <authorList>
            <person name="Peeters C."/>
        </authorList>
    </citation>
    <scope>NUCLEOTIDE SEQUENCE [LARGE SCALE GENOMIC DNA]</scope>
</reference>
<accession>A0A158GIW7</accession>
<dbReference type="RefSeq" id="WP_053571806.1">
    <property type="nucleotide sequence ID" value="NZ_FCNY02000004.1"/>
</dbReference>
<protein>
    <recommendedName>
        <fullName evidence="4">Spore coat protein U domain-containing protein</fullName>
    </recommendedName>
</protein>
<sequence>MKSKLCGTSTLIACAVLTMLDMPGARAAGRSASFEVGLTVHDTCTVTAVTPDAGSAPRDLTVNCSGRTSPYVLQDGDFEPKFGKVVRALAGESNTPGARYALDHDSAQAAVIRAAHRRAAQATNADEGAPDAADDVPNVVTTTVVF</sequence>
<evidence type="ECO:0000256" key="1">
    <source>
        <dbReference type="SAM" id="SignalP"/>
    </source>
</evidence>
<dbReference type="AlphaFoldDB" id="A0A158GIW7"/>
<feature type="signal peptide" evidence="1">
    <location>
        <begin position="1"/>
        <end position="27"/>
    </location>
</feature>
<evidence type="ECO:0000313" key="3">
    <source>
        <dbReference type="Proteomes" id="UP000054740"/>
    </source>
</evidence>
<name>A0A158GIW7_CABCO</name>
<keyword evidence="1" id="KW-0732">Signal</keyword>
<gene>
    <name evidence="2" type="ORF">AWB70_02075</name>
</gene>
<proteinExistence type="predicted"/>
<evidence type="ECO:0000313" key="2">
    <source>
        <dbReference type="EMBL" id="SAL31996.1"/>
    </source>
</evidence>
<dbReference type="Proteomes" id="UP000054740">
    <property type="component" value="Unassembled WGS sequence"/>
</dbReference>
<feature type="chain" id="PRO_5011116056" description="Spore coat protein U domain-containing protein" evidence="1">
    <location>
        <begin position="28"/>
        <end position="146"/>
    </location>
</feature>
<organism evidence="2 3">
    <name type="scientific">Caballeronia cordobensis</name>
    <name type="common">Burkholderia cordobensis</name>
    <dbReference type="NCBI Taxonomy" id="1353886"/>
    <lineage>
        <taxon>Bacteria</taxon>
        <taxon>Pseudomonadati</taxon>
        <taxon>Pseudomonadota</taxon>
        <taxon>Betaproteobacteria</taxon>
        <taxon>Burkholderiales</taxon>
        <taxon>Burkholderiaceae</taxon>
        <taxon>Caballeronia</taxon>
    </lineage>
</organism>
<keyword evidence="3" id="KW-1185">Reference proteome</keyword>
<evidence type="ECO:0008006" key="4">
    <source>
        <dbReference type="Google" id="ProtNLM"/>
    </source>
</evidence>
<dbReference type="EMBL" id="FCNY02000004">
    <property type="protein sequence ID" value="SAL31996.1"/>
    <property type="molecule type" value="Genomic_DNA"/>
</dbReference>